<dbReference type="PROSITE" id="PS51257">
    <property type="entry name" value="PROKAR_LIPOPROTEIN"/>
    <property type="match status" value="1"/>
</dbReference>
<name>A0A0F3RJ55_9RICK</name>
<proteinExistence type="predicted"/>
<reference evidence="1 2" key="1">
    <citation type="submission" date="2015-01" db="EMBL/GenBank/DDBJ databases">
        <title>Genome Sequencing of Rickettsiales /home/snadendla/prok_pipe/test/illegal_ec_num.txt.</title>
        <authorList>
            <person name="Daugherty S.C."/>
            <person name="Su Q."/>
            <person name="Abolude K."/>
            <person name="Beier-Sexton M."/>
            <person name="Carlyon J.A."/>
            <person name="Carter R."/>
            <person name="Day N.P."/>
            <person name="Dumler S.J."/>
            <person name="Dyachenko V."/>
            <person name="Godinez A."/>
            <person name="Kurtti T.J."/>
            <person name="Lichay M."/>
            <person name="Mullins K.E."/>
            <person name="Ott S."/>
            <person name="Pappas-Brown V."/>
            <person name="Paris D.H."/>
            <person name="Patel P."/>
            <person name="Richards A.L."/>
            <person name="Sadzewicz L."/>
            <person name="Sears K."/>
            <person name="Seidman D."/>
            <person name="Sengamalay N."/>
            <person name="Stenos J."/>
            <person name="Tallon L.J."/>
            <person name="Vincent G."/>
            <person name="Fraser C.M."/>
            <person name="Munderloh U."/>
            <person name="Dunning-Hotopp J.C."/>
        </authorList>
    </citation>
    <scope>NUCLEOTIDE SEQUENCE [LARGE SCALE GENOMIC DNA]</scope>
    <source>
        <strain evidence="1 2">T170-B</strain>
    </source>
</reference>
<dbReference type="EMBL" id="LAOQ01000001">
    <property type="protein sequence ID" value="KJW05209.1"/>
    <property type="molecule type" value="Genomic_DNA"/>
</dbReference>
<comment type="caution">
    <text evidence="1">The sequence shown here is derived from an EMBL/GenBank/DDBJ whole genome shotgun (WGS) entry which is preliminary data.</text>
</comment>
<dbReference type="Proteomes" id="UP000033736">
    <property type="component" value="Unassembled WGS sequence"/>
</dbReference>
<sequence>MIRLNHLNTWKIFVLLNGIDNNTNMINIIGLYACKNIHPNSFELDGYHGGIRALD</sequence>
<organism evidence="1 2">
    <name type="scientific">Rickettsia argasii T170-B</name>
    <dbReference type="NCBI Taxonomy" id="1268837"/>
    <lineage>
        <taxon>Bacteria</taxon>
        <taxon>Pseudomonadati</taxon>
        <taxon>Pseudomonadota</taxon>
        <taxon>Alphaproteobacteria</taxon>
        <taxon>Rickettsiales</taxon>
        <taxon>Rickettsiaceae</taxon>
        <taxon>Rickettsieae</taxon>
        <taxon>Rickettsia</taxon>
        <taxon>spotted fever group</taxon>
    </lineage>
</organism>
<gene>
    <name evidence="1" type="ORF">RAT170B_0020</name>
</gene>
<evidence type="ECO:0000313" key="2">
    <source>
        <dbReference type="Proteomes" id="UP000033736"/>
    </source>
</evidence>
<accession>A0A0F3RJ55</accession>
<keyword evidence="2" id="KW-1185">Reference proteome</keyword>
<dbReference type="PATRIC" id="fig|1268837.3.peg.20"/>
<dbReference type="AlphaFoldDB" id="A0A0F3RJ55"/>
<evidence type="ECO:0000313" key="1">
    <source>
        <dbReference type="EMBL" id="KJW05209.1"/>
    </source>
</evidence>
<protein>
    <submittedName>
        <fullName evidence="1">Uncharacterized protein</fullName>
    </submittedName>
</protein>